<accession>A0ABQ6AWG7</accession>
<proteinExistence type="predicted"/>
<comment type="caution">
    <text evidence="3">The sequence shown here is derived from an EMBL/GenBank/DDBJ whole genome shotgun (WGS) entry which is preliminary data.</text>
</comment>
<evidence type="ECO:0000256" key="1">
    <source>
        <dbReference type="SAM" id="MobiDB-lite"/>
    </source>
</evidence>
<protein>
    <recommendedName>
        <fullName evidence="2">Bacterial Ig-like domain-containing protein</fullName>
    </recommendedName>
</protein>
<dbReference type="InterPro" id="IPR013783">
    <property type="entry name" value="Ig-like_fold"/>
</dbReference>
<dbReference type="Gene3D" id="2.60.40.10">
    <property type="entry name" value="Immunoglobulins"/>
    <property type="match status" value="4"/>
</dbReference>
<dbReference type="InterPro" id="IPR025975">
    <property type="entry name" value="Polysacc_lyase"/>
</dbReference>
<name>A0ABQ6AWG7_9BRAD</name>
<dbReference type="InterPro" id="IPR044016">
    <property type="entry name" value="Big_13"/>
</dbReference>
<dbReference type="RefSeq" id="WP_284267075.1">
    <property type="nucleotide sequence ID" value="NZ_BSOW01000010.1"/>
</dbReference>
<dbReference type="Pfam" id="PF19077">
    <property type="entry name" value="Big_13"/>
    <property type="match status" value="4"/>
</dbReference>
<dbReference type="Proteomes" id="UP001156905">
    <property type="component" value="Unassembled WGS sequence"/>
</dbReference>
<feature type="domain" description="Bacterial Ig-like" evidence="2">
    <location>
        <begin position="370"/>
        <end position="455"/>
    </location>
</feature>
<reference evidence="4" key="1">
    <citation type="journal article" date="2019" name="Int. J. Syst. Evol. Microbiol.">
        <title>The Global Catalogue of Microorganisms (GCM) 10K type strain sequencing project: providing services to taxonomists for standard genome sequencing and annotation.</title>
        <authorList>
            <consortium name="The Broad Institute Genomics Platform"/>
            <consortium name="The Broad Institute Genome Sequencing Center for Infectious Disease"/>
            <person name="Wu L."/>
            <person name="Ma J."/>
        </authorList>
    </citation>
    <scope>NUCLEOTIDE SEQUENCE [LARGE SCALE GENOMIC DNA]</scope>
    <source>
        <strain evidence="4">NBRC 102520</strain>
    </source>
</reference>
<dbReference type="NCBIfam" id="NF033510">
    <property type="entry name" value="Ca_tandemer"/>
    <property type="match status" value="4"/>
</dbReference>
<dbReference type="EMBL" id="BSOW01000010">
    <property type="protein sequence ID" value="GLR86544.1"/>
    <property type="molecule type" value="Genomic_DNA"/>
</dbReference>
<feature type="compositionally biased region" description="Low complexity" evidence="1">
    <location>
        <begin position="781"/>
        <end position="801"/>
    </location>
</feature>
<feature type="domain" description="Bacterial Ig-like" evidence="2">
    <location>
        <begin position="293"/>
        <end position="365"/>
    </location>
</feature>
<sequence length="900" mass="89262">MDTTGTITSFSPIPKTRGVTIGGDIYGVHTAGKSYSLTNPDSQTLQFTIQPGDAGPYDTSGTVDRSEICAANAGPGGAQDIPVGTPIGIDYQFMVQPNGPNNTFTNTASWFVTGEMHNDDSVSGVATSPPFAIQLAGNHLQVVARYCPPGGNPGNGAGSNMVNMVLWTDPNPIVPGRYYDINIQSKLSNTGAGGYLDVSIDGKQVVNYTGLLGYGAGTYWMDGLYRNAGPTETVTADFRNFTMVTGSTAVGWQGVGGTSSSGGTTVPPTPPAAPTRLADAAIVNGYVNSAQDTTTQQLTGSAKAGSTVSVYDGSSKLGTATAASDGSWSYALGHLADGSHSLTATATDATGSSAASAPLAFTVDTQAPVTPTLAAYSQAGAAIGSSTTLTDLVLKGTAEAGSTIKVSDGNTQIGTATAGSTGAWSFDTGTIARGSHSFTATATDIAGNTSAASAADAVTVAAPPPPPTAPTGLADAAIVNGYVNAAQDTTTQQLTGSAEAGSTVSVYDGSSKLGTATAASDGSWSYALGHLADGSHSLTATATDATGSSAASAPLAFTVDTQAPVTPTLAAYSQAGAAVGSSTTLTDLVLKGTAEAGSTIKVNDGNTQIGTVTTGSTGAWSFDTGTIAPGSRSFTATATDIAGNTSAASAADAVTVAAPPPPPAAPTAPTLTVASNSLYVSPGGSIPLGLGVSVPNAGDNVTVNISGLPKYETITDNLDGKTFSGSSVTLTAAEVNSGLSLSSSYQGNGKPHATLTVTATDNTGTPITSAAQTITVIDPPATTTSSGTSTTSSTTSATVSGDGRSWGQSHHLADVAHWLSHRPDFAHAATTLSDTGASHVASTPTMTTTDPAAGAVAKAYAVLNQMMAGDFGGESHFAQAETALSASSQQQANFLARPLH</sequence>
<keyword evidence="4" id="KW-1185">Reference proteome</keyword>
<feature type="region of interest" description="Disordered" evidence="1">
    <location>
        <begin position="779"/>
        <end position="807"/>
    </location>
</feature>
<evidence type="ECO:0000313" key="3">
    <source>
        <dbReference type="EMBL" id="GLR86544.1"/>
    </source>
</evidence>
<gene>
    <name evidence="3" type="ORF">GCM10007857_32550</name>
</gene>
<organism evidence="3 4">
    <name type="scientific">Bradyrhizobium iriomotense</name>
    <dbReference type="NCBI Taxonomy" id="441950"/>
    <lineage>
        <taxon>Bacteria</taxon>
        <taxon>Pseudomonadati</taxon>
        <taxon>Pseudomonadota</taxon>
        <taxon>Alphaproteobacteria</taxon>
        <taxon>Hyphomicrobiales</taxon>
        <taxon>Nitrobacteraceae</taxon>
        <taxon>Bradyrhizobium</taxon>
    </lineage>
</organism>
<evidence type="ECO:0000313" key="4">
    <source>
        <dbReference type="Proteomes" id="UP001156905"/>
    </source>
</evidence>
<dbReference type="Pfam" id="PF14099">
    <property type="entry name" value="Polysacc_lyase"/>
    <property type="match status" value="1"/>
</dbReference>
<feature type="domain" description="Bacterial Ig-like" evidence="2">
    <location>
        <begin position="489"/>
        <end position="561"/>
    </location>
</feature>
<feature type="domain" description="Bacterial Ig-like" evidence="2">
    <location>
        <begin position="565"/>
        <end position="651"/>
    </location>
</feature>
<dbReference type="Gene3D" id="2.60.120.200">
    <property type="match status" value="1"/>
</dbReference>
<evidence type="ECO:0000259" key="2">
    <source>
        <dbReference type="Pfam" id="PF19077"/>
    </source>
</evidence>